<evidence type="ECO:0000256" key="1">
    <source>
        <dbReference type="SAM" id="MobiDB-lite"/>
    </source>
</evidence>
<gene>
    <name evidence="3" type="ORF">ATO11_05650</name>
</gene>
<evidence type="ECO:0000256" key="2">
    <source>
        <dbReference type="SAM" id="SignalP"/>
    </source>
</evidence>
<feature type="chain" id="PRO_5005554268" description="Pyruvate/2-oxoglutarate dehydrogenase complex, dihydrolipoamide acyltransferase (E2) component" evidence="2">
    <location>
        <begin position="17"/>
        <end position="171"/>
    </location>
</feature>
<accession>A0A0L1JTX9</accession>
<feature type="signal peptide" evidence="2">
    <location>
        <begin position="1"/>
        <end position="16"/>
    </location>
</feature>
<proteinExistence type="predicted"/>
<evidence type="ECO:0008006" key="5">
    <source>
        <dbReference type="Google" id="ProtNLM"/>
    </source>
</evidence>
<keyword evidence="4" id="KW-1185">Reference proteome</keyword>
<dbReference type="EMBL" id="AQQZ01000002">
    <property type="protein sequence ID" value="KNG94863.1"/>
    <property type="molecule type" value="Genomic_DNA"/>
</dbReference>
<dbReference type="STRING" id="1317121.ATO11_05650"/>
<dbReference type="OrthoDB" id="7876689at2"/>
<evidence type="ECO:0000313" key="3">
    <source>
        <dbReference type="EMBL" id="KNG94863.1"/>
    </source>
</evidence>
<dbReference type="Proteomes" id="UP000036938">
    <property type="component" value="Unassembled WGS sequence"/>
</dbReference>
<dbReference type="Pfam" id="PF11233">
    <property type="entry name" value="DUF3035"/>
    <property type="match status" value="1"/>
</dbReference>
<reference evidence="3 4" key="1">
    <citation type="journal article" date="2015" name="Int. J. Syst. Evol. Microbiol.">
        <title>Aestuariivita atlantica sp. nov., isolated from deep sea sediment of the Atlantic Ocean.</title>
        <authorList>
            <person name="Li G."/>
            <person name="Lai Q."/>
            <person name="Du Y."/>
            <person name="Liu X."/>
            <person name="Sun F."/>
            <person name="Shao Z."/>
        </authorList>
    </citation>
    <scope>NUCLEOTIDE SEQUENCE [LARGE SCALE GENOMIC DNA]</scope>
    <source>
        <strain evidence="3 4">22II-S11-z3</strain>
    </source>
</reference>
<organism evidence="3 4">
    <name type="scientific">Pseudaestuariivita atlantica</name>
    <dbReference type="NCBI Taxonomy" id="1317121"/>
    <lineage>
        <taxon>Bacteria</taxon>
        <taxon>Pseudomonadati</taxon>
        <taxon>Pseudomonadota</taxon>
        <taxon>Alphaproteobacteria</taxon>
        <taxon>Rhodobacterales</taxon>
        <taxon>Paracoccaceae</taxon>
        <taxon>Pseudaestuariivita</taxon>
    </lineage>
</organism>
<protein>
    <recommendedName>
        <fullName evidence="5">Pyruvate/2-oxoglutarate dehydrogenase complex, dihydrolipoamide acyltransferase (E2) component</fullName>
    </recommendedName>
</protein>
<feature type="compositionally biased region" description="Polar residues" evidence="1">
    <location>
        <begin position="55"/>
        <end position="68"/>
    </location>
</feature>
<dbReference type="PROSITE" id="PS51257">
    <property type="entry name" value="PROKAR_LIPOPROTEIN"/>
    <property type="match status" value="1"/>
</dbReference>
<dbReference type="RefSeq" id="WP_050529850.1">
    <property type="nucleotide sequence ID" value="NZ_AQQZ01000002.1"/>
</dbReference>
<comment type="caution">
    <text evidence="3">The sequence shown here is derived from an EMBL/GenBank/DDBJ whole genome shotgun (WGS) entry which is preliminary data.</text>
</comment>
<dbReference type="AlphaFoldDB" id="A0A0L1JTX9"/>
<dbReference type="InterPro" id="IPR021395">
    <property type="entry name" value="DUF3035"/>
</dbReference>
<dbReference type="PATRIC" id="fig|1317121.7.peg.1510"/>
<sequence length="171" mass="18504">MARACILLLVSALVLAACGGDNYRLNKFISDGTPEEFGIVPKEPLEIPDDIRAQSLPQPTPGQANRTDPQPLGNAVEVLGGNRAALNATGVPASDSALIAQAGRFGVAPNIRATLKAEDEAFLKRAKLFNVKLVRDDEYRKAYRRFILDAAAEILRFRRAGVRTPTVPPQQ</sequence>
<name>A0A0L1JTX9_9RHOB</name>
<keyword evidence="2" id="KW-0732">Signal</keyword>
<feature type="region of interest" description="Disordered" evidence="1">
    <location>
        <begin position="52"/>
        <end position="72"/>
    </location>
</feature>
<evidence type="ECO:0000313" key="4">
    <source>
        <dbReference type="Proteomes" id="UP000036938"/>
    </source>
</evidence>